<keyword evidence="1" id="KW-0812">Transmembrane</keyword>
<protein>
    <submittedName>
        <fullName evidence="3">Acyltransferase</fullName>
    </submittedName>
</protein>
<keyword evidence="1" id="KW-1133">Transmembrane helix</keyword>
<dbReference type="PANTHER" id="PTHR23028:SF134">
    <property type="entry name" value="PUTATIVE (AFU_ORTHOLOGUE AFUA_4G08520)-RELATED"/>
    <property type="match status" value="1"/>
</dbReference>
<feature type="transmembrane region" description="Helical" evidence="1">
    <location>
        <begin position="316"/>
        <end position="334"/>
    </location>
</feature>
<accession>A0A8T9PZK4</accession>
<dbReference type="InterPro" id="IPR050879">
    <property type="entry name" value="Acyltransferase_3"/>
</dbReference>
<keyword evidence="3" id="KW-0808">Transferase</keyword>
<feature type="transmembrane region" description="Helical" evidence="1">
    <location>
        <begin position="181"/>
        <end position="202"/>
    </location>
</feature>
<dbReference type="Pfam" id="PF01757">
    <property type="entry name" value="Acyl_transf_3"/>
    <property type="match status" value="1"/>
</dbReference>
<feature type="transmembrane region" description="Helical" evidence="1">
    <location>
        <begin position="248"/>
        <end position="266"/>
    </location>
</feature>
<feature type="transmembrane region" description="Helical" evidence="1">
    <location>
        <begin position="222"/>
        <end position="241"/>
    </location>
</feature>
<evidence type="ECO:0000259" key="2">
    <source>
        <dbReference type="Pfam" id="PF01757"/>
    </source>
</evidence>
<sequence>MESTQVRTAAPTPTLSTKPHYAILDGLRGVAALTVVAFHLCESHATSHLDQVINHGYLAVDFFFLLSGFVIGYAYDDRWSRLTLKEFFRIRLIRLQPMVVLGMIIGALCFYFQASPVWPGIAAVPVWKTLLVMLVGFTLLPLPVSMDIRGWHEMHPLNGPGWSLFYEYVANLLYALGVRKFSNTALGILVALAAAALIHLAVTSPAGDVIGGWSLDPEQLRVGFSRVMYPFFAGLLLSRVAPLARLKSAFLLCSLLLLLVLAFPRVGGPEHLWLNGLYDSLSIVVLFPLIVWLGASGQIAGEKSSRLCKFLGDISYPIYMTHFPLIYIYTGWVGTHKPTLAQAVPVALLTFGAAVVLAYVSLKFYDEPVRRWLKKRLA</sequence>
<dbReference type="PANTHER" id="PTHR23028">
    <property type="entry name" value="ACETYLTRANSFERASE"/>
    <property type="match status" value="1"/>
</dbReference>
<feature type="transmembrane region" description="Helical" evidence="1">
    <location>
        <begin position="95"/>
        <end position="114"/>
    </location>
</feature>
<feature type="transmembrane region" description="Helical" evidence="1">
    <location>
        <begin position="346"/>
        <end position="365"/>
    </location>
</feature>
<dbReference type="RefSeq" id="WP_244673946.1">
    <property type="nucleotide sequence ID" value="NZ_CP095046.1"/>
</dbReference>
<proteinExistence type="predicted"/>
<keyword evidence="1" id="KW-0472">Membrane</keyword>
<feature type="domain" description="Acyltransferase 3" evidence="2">
    <location>
        <begin position="23"/>
        <end position="358"/>
    </location>
</feature>
<dbReference type="Proteomes" id="UP000831796">
    <property type="component" value="Chromosome"/>
</dbReference>
<dbReference type="KEGG" id="hcu:MUN79_17595"/>
<feature type="transmembrane region" description="Helical" evidence="1">
    <location>
        <begin position="126"/>
        <end position="144"/>
    </location>
</feature>
<reference evidence="3" key="1">
    <citation type="submission" date="2022-04" db="EMBL/GenBank/DDBJ databases">
        <title>Hymenobacter sp. isolated from the air.</title>
        <authorList>
            <person name="Won M."/>
            <person name="Lee C.-M."/>
            <person name="Woen H.-Y."/>
            <person name="Kwon S.-W."/>
        </authorList>
    </citation>
    <scope>NUCLEOTIDE SEQUENCE</scope>
    <source>
        <strain evidence="3">5116S-3</strain>
    </source>
</reference>
<evidence type="ECO:0000256" key="1">
    <source>
        <dbReference type="SAM" id="Phobius"/>
    </source>
</evidence>
<dbReference type="InterPro" id="IPR002656">
    <property type="entry name" value="Acyl_transf_3_dom"/>
</dbReference>
<name>A0A8T9PZK4_9BACT</name>
<gene>
    <name evidence="3" type="ORF">MUN79_17595</name>
</gene>
<keyword evidence="3" id="KW-0012">Acyltransferase</keyword>
<keyword evidence="4" id="KW-1185">Reference proteome</keyword>
<dbReference type="AlphaFoldDB" id="A0A8T9PZK4"/>
<evidence type="ECO:0000313" key="3">
    <source>
        <dbReference type="EMBL" id="UOQ70527.1"/>
    </source>
</evidence>
<dbReference type="GO" id="GO:0016747">
    <property type="term" value="F:acyltransferase activity, transferring groups other than amino-acyl groups"/>
    <property type="evidence" value="ECO:0007669"/>
    <property type="project" value="InterPro"/>
</dbReference>
<feature type="transmembrane region" description="Helical" evidence="1">
    <location>
        <begin position="272"/>
        <end position="295"/>
    </location>
</feature>
<dbReference type="EMBL" id="CP095046">
    <property type="protein sequence ID" value="UOQ70527.1"/>
    <property type="molecule type" value="Genomic_DNA"/>
</dbReference>
<organism evidence="3 4">
    <name type="scientific">Hymenobacter cellulosilyticus</name>
    <dbReference type="NCBI Taxonomy" id="2932248"/>
    <lineage>
        <taxon>Bacteria</taxon>
        <taxon>Pseudomonadati</taxon>
        <taxon>Bacteroidota</taxon>
        <taxon>Cytophagia</taxon>
        <taxon>Cytophagales</taxon>
        <taxon>Hymenobacteraceae</taxon>
        <taxon>Hymenobacter</taxon>
    </lineage>
</organism>
<feature type="transmembrane region" description="Helical" evidence="1">
    <location>
        <begin position="52"/>
        <end position="75"/>
    </location>
</feature>
<evidence type="ECO:0000313" key="4">
    <source>
        <dbReference type="Proteomes" id="UP000831796"/>
    </source>
</evidence>